<evidence type="ECO:0000313" key="2">
    <source>
        <dbReference type="EMBL" id="KAJ8527800.1"/>
    </source>
</evidence>
<dbReference type="EMBL" id="JAJAGQ010000023">
    <property type="protein sequence ID" value="KAJ8527800.1"/>
    <property type="molecule type" value="Genomic_DNA"/>
</dbReference>
<feature type="region of interest" description="Disordered" evidence="1">
    <location>
        <begin position="54"/>
        <end position="82"/>
    </location>
</feature>
<dbReference type="OrthoDB" id="3700at2759"/>
<reference evidence="3" key="1">
    <citation type="journal article" date="2023" name="Proc. Natl. Acad. Sci. U.S.A.">
        <title>Genomic and structural basis for evolution of tropane alkaloid biosynthesis.</title>
        <authorList>
            <person name="Wanga Y.-J."/>
            <person name="Taina T."/>
            <person name="Yua J.-Y."/>
            <person name="Lia J."/>
            <person name="Xua B."/>
            <person name="Chenc J."/>
            <person name="D'Auriad J.C."/>
            <person name="Huanga J.-P."/>
            <person name="Huanga S.-X."/>
        </authorList>
    </citation>
    <scope>NUCLEOTIDE SEQUENCE [LARGE SCALE GENOMIC DNA]</scope>
    <source>
        <strain evidence="3">cv. KIB-2019</strain>
    </source>
</reference>
<accession>A0A9Q1L5H7</accession>
<dbReference type="PROSITE" id="PS51257">
    <property type="entry name" value="PROKAR_LIPOPROTEIN"/>
    <property type="match status" value="1"/>
</dbReference>
<evidence type="ECO:0000313" key="3">
    <source>
        <dbReference type="Proteomes" id="UP001152561"/>
    </source>
</evidence>
<dbReference type="AlphaFoldDB" id="A0A9Q1L5H7"/>
<gene>
    <name evidence="2" type="ORF">K7X08_015251</name>
</gene>
<protein>
    <submittedName>
        <fullName evidence="2">Uncharacterized protein</fullName>
    </submittedName>
</protein>
<name>A0A9Q1L5H7_9SOLA</name>
<organism evidence="2 3">
    <name type="scientific">Anisodus acutangulus</name>
    <dbReference type="NCBI Taxonomy" id="402998"/>
    <lineage>
        <taxon>Eukaryota</taxon>
        <taxon>Viridiplantae</taxon>
        <taxon>Streptophyta</taxon>
        <taxon>Embryophyta</taxon>
        <taxon>Tracheophyta</taxon>
        <taxon>Spermatophyta</taxon>
        <taxon>Magnoliopsida</taxon>
        <taxon>eudicotyledons</taxon>
        <taxon>Gunneridae</taxon>
        <taxon>Pentapetalae</taxon>
        <taxon>asterids</taxon>
        <taxon>lamiids</taxon>
        <taxon>Solanales</taxon>
        <taxon>Solanaceae</taxon>
        <taxon>Solanoideae</taxon>
        <taxon>Hyoscyameae</taxon>
        <taxon>Anisodus</taxon>
    </lineage>
</organism>
<sequence length="120" mass="13480">MSLDRWDPSSTFVLNRDISVPSSSNVFVFGGCSMEIDLTEKLVAPSKPMLDPVVEESQASISASRRWRPAPTRREQDKWDRAAKAATGGSEVLLRETRRSKEDPNFWLLGQRSSILSKVK</sequence>
<evidence type="ECO:0000256" key="1">
    <source>
        <dbReference type="SAM" id="MobiDB-lite"/>
    </source>
</evidence>
<feature type="compositionally biased region" description="Basic and acidic residues" evidence="1">
    <location>
        <begin position="72"/>
        <end position="82"/>
    </location>
</feature>
<keyword evidence="3" id="KW-1185">Reference proteome</keyword>
<dbReference type="Proteomes" id="UP001152561">
    <property type="component" value="Unassembled WGS sequence"/>
</dbReference>
<proteinExistence type="predicted"/>
<comment type="caution">
    <text evidence="2">The sequence shown here is derived from an EMBL/GenBank/DDBJ whole genome shotgun (WGS) entry which is preliminary data.</text>
</comment>